<protein>
    <submittedName>
        <fullName evidence="1">Uncharacterized protein</fullName>
    </submittedName>
</protein>
<dbReference type="EMBL" id="MN739590">
    <property type="protein sequence ID" value="QHT14790.1"/>
    <property type="molecule type" value="Genomic_DNA"/>
</dbReference>
<reference evidence="1" key="1">
    <citation type="journal article" date="2020" name="Nature">
        <title>Giant virus diversity and host interactions through global metagenomics.</title>
        <authorList>
            <person name="Schulz F."/>
            <person name="Roux S."/>
            <person name="Paez-Espino D."/>
            <person name="Jungbluth S."/>
            <person name="Walsh D.A."/>
            <person name="Denef V.J."/>
            <person name="McMahon K.D."/>
            <person name="Konstantinidis K.T."/>
            <person name="Eloe-Fadrosh E.A."/>
            <person name="Kyrpides N.C."/>
            <person name="Woyke T."/>
        </authorList>
    </citation>
    <scope>NUCLEOTIDE SEQUENCE</scope>
    <source>
        <strain evidence="1">GVMAG-M-3300023174-141</strain>
    </source>
</reference>
<proteinExistence type="predicted"/>
<name>A0A6C0DER7_9ZZZZ</name>
<organism evidence="1">
    <name type="scientific">viral metagenome</name>
    <dbReference type="NCBI Taxonomy" id="1070528"/>
    <lineage>
        <taxon>unclassified sequences</taxon>
        <taxon>metagenomes</taxon>
        <taxon>organismal metagenomes</taxon>
    </lineage>
</organism>
<evidence type="ECO:0000313" key="1">
    <source>
        <dbReference type="EMBL" id="QHT14790.1"/>
    </source>
</evidence>
<sequence length="617" mass="64263">MSTVNYLTARSSNLAAFNTIQLNVSTLTGSTIQTTATANTSSIIVSTLATRAATYSTLTGSTITTSSIITPVIATATGFTTIGQNTSFPNRSIEIGSDAANSVYFDFHSSDSVYSDYSTRIQSNGGSTTGQGHMMIQGSTINILGTSGVGIGTANPPNAFHVYGASAPAIGMGNSTAANFFQIGAASFGGSYSSSAVAGDAVIRTTSGNLMLQTGLGAAAMYINTSNNIILNYNTSSPSTYKLCVEQGLSNNNGILISNSNYGSPQQFQLSMVNAGSGNFYSYAMIQTNTGGVAATVPLCLQPNSANVGIGTTAPTAKLQIYGGGQSTGLSDVYSLNISSVDSFNGNGATTVYSESINMKAGDLTWSNNTIRVYGSRIYIGGGYSINGAQNQGNIIMYTGNAERARISDNGIALPGTNHINFGWDQTKEPNAGKMGYQLFTSGALDIVGAGTGTRTVKIWDNLTVQSNIGIGTFSPSYKLHVYGSMCLDRGAATYSSTLAATTYAAGTWYTMFSPYSLTVSSGTYLITMFWQPSPGNVPWNLGTSFLFHNTVCNDNATSQLSGAAVPTSYHATNNAGDWQLFVRAQSAGSAYCGLQWKSNGALPNGSWTVWAHLISA</sequence>
<accession>A0A6C0DER7</accession>
<dbReference type="AlphaFoldDB" id="A0A6C0DER7"/>